<evidence type="ECO:0000313" key="2">
    <source>
        <dbReference type="EMBL" id="SBP75329.1"/>
    </source>
</evidence>
<evidence type="ECO:0000256" key="1">
    <source>
        <dbReference type="SAM" id="MobiDB-lite"/>
    </source>
</evidence>
<reference evidence="2" key="1">
    <citation type="submission" date="2016-05" db="EMBL/GenBank/DDBJ databases">
        <authorList>
            <person name="Lavstsen T."/>
            <person name="Jespersen J.S."/>
        </authorList>
    </citation>
    <scope>NUCLEOTIDE SEQUENCE</scope>
    <source>
        <tissue evidence="2">Brain</tissue>
    </source>
</reference>
<reference evidence="2" key="2">
    <citation type="submission" date="2016-06" db="EMBL/GenBank/DDBJ databases">
        <title>The genome of a short-lived fish provides insights into sex chromosome evolution and the genetic control of aging.</title>
        <authorList>
            <person name="Reichwald K."/>
            <person name="Felder M."/>
            <person name="Petzold A."/>
            <person name="Koch P."/>
            <person name="Groth M."/>
            <person name="Platzer M."/>
        </authorList>
    </citation>
    <scope>NUCLEOTIDE SEQUENCE</scope>
    <source>
        <tissue evidence="2">Brain</tissue>
    </source>
</reference>
<name>A0A1A8C6W4_NOTKA</name>
<proteinExistence type="predicted"/>
<sequence length="62" mass="6597">ALVKENPSPCPFAASKGSSEHPLTLQSDIQGLPISPTSNPRAKGIPWFCLTPSAVSFFLRSN</sequence>
<feature type="non-terminal residue" evidence="2">
    <location>
        <position position="1"/>
    </location>
</feature>
<gene>
    <name evidence="2" type="primary">BX005380.2</name>
</gene>
<dbReference type="EMBL" id="HADZ01011388">
    <property type="protein sequence ID" value="SBP75329.1"/>
    <property type="molecule type" value="Transcribed_RNA"/>
</dbReference>
<dbReference type="AlphaFoldDB" id="A0A1A8C6W4"/>
<feature type="region of interest" description="Disordered" evidence="1">
    <location>
        <begin position="1"/>
        <end position="23"/>
    </location>
</feature>
<protein>
    <submittedName>
        <fullName evidence="2">Uncharacterized protein</fullName>
    </submittedName>
</protein>
<feature type="non-terminal residue" evidence="2">
    <location>
        <position position="62"/>
    </location>
</feature>
<accession>A0A1A8C6W4</accession>
<organism evidence="2">
    <name type="scientific">Nothobranchius kadleci</name>
    <name type="common">African annual killifish</name>
    <dbReference type="NCBI Taxonomy" id="1051664"/>
    <lineage>
        <taxon>Eukaryota</taxon>
        <taxon>Metazoa</taxon>
        <taxon>Chordata</taxon>
        <taxon>Craniata</taxon>
        <taxon>Vertebrata</taxon>
        <taxon>Euteleostomi</taxon>
        <taxon>Actinopterygii</taxon>
        <taxon>Neopterygii</taxon>
        <taxon>Teleostei</taxon>
        <taxon>Neoteleostei</taxon>
        <taxon>Acanthomorphata</taxon>
        <taxon>Ovalentaria</taxon>
        <taxon>Atherinomorphae</taxon>
        <taxon>Cyprinodontiformes</taxon>
        <taxon>Nothobranchiidae</taxon>
        <taxon>Nothobranchius</taxon>
    </lineage>
</organism>